<dbReference type="EMBL" id="CP029480">
    <property type="protein sequence ID" value="AWV99334.1"/>
    <property type="molecule type" value="Genomic_DNA"/>
</dbReference>
<dbReference type="InterPro" id="IPR008993">
    <property type="entry name" value="TIMP-like_OB-fold"/>
</dbReference>
<keyword evidence="1" id="KW-0812">Transmembrane</keyword>
<name>A0A2Z4GDU0_9BACT</name>
<evidence type="ECO:0000313" key="3">
    <source>
        <dbReference type="Proteomes" id="UP000249873"/>
    </source>
</evidence>
<dbReference type="InterPro" id="IPR011652">
    <property type="entry name" value="MORN_2"/>
</dbReference>
<gene>
    <name evidence="2" type="ORF">DJ013_14645</name>
</gene>
<dbReference type="KEGG" id="als:DJ013_14645"/>
<sequence>MDDEAIEEVNKMKGLISFFLLIIISVPSTLWACKCSNYGFNSTEELERYKFIGLVKIDSVYESPENNGNRKLGFFHEVSFSILELYKGDSIKTLQVRGGNKALEIGWTSCDLDISQGTEWVLLASEKENGQLITGACTYSRQYKSEEGKRDWLYKRGFEEIEKLRKLYRVKPAGGKPDSGVYKHYYKDGSIELEEIYLKGELHGKRKVYYPNGNIMLVDSFFQGQQTGRSFWYYLDGEVFRNCNFLNGKKADSCTIFYQNGKVRSWNVYSKDGIGLYGSSFGIDGNLQNMYERLVSENKMKTSTFFDSGEVHYISINDIDNFQNESYTQYYRNGKIERTDNDFEKGEIRSETKKYSEEGDLIFHRQTLRDGTRVEIVNKE</sequence>
<dbReference type="Gene3D" id="2.40.50.120">
    <property type="match status" value="1"/>
</dbReference>
<protein>
    <recommendedName>
        <fullName evidence="4">Toxin-antitoxin system YwqK family antitoxin</fullName>
    </recommendedName>
</protein>
<evidence type="ECO:0008006" key="4">
    <source>
        <dbReference type="Google" id="ProtNLM"/>
    </source>
</evidence>
<dbReference type="OrthoDB" id="665360at2"/>
<dbReference type="SUPFAM" id="SSF82185">
    <property type="entry name" value="Histone H3 K4-specific methyltransferase SET7/9 N-terminal domain"/>
    <property type="match status" value="1"/>
</dbReference>
<dbReference type="AlphaFoldDB" id="A0A2Z4GDU0"/>
<reference evidence="2 3" key="1">
    <citation type="submission" date="2018-05" db="EMBL/GenBank/DDBJ databases">
        <title>Complete genome sequence of Arcticibacterium luteifluviistationis SM1504T, a cytophagaceae bacterium isolated from Arctic surface seawater.</title>
        <authorList>
            <person name="Li Y."/>
            <person name="Qin Q.-L."/>
        </authorList>
    </citation>
    <scope>NUCLEOTIDE SEQUENCE [LARGE SCALE GENOMIC DNA]</scope>
    <source>
        <strain evidence="2 3">SM1504</strain>
    </source>
</reference>
<accession>A0A2Z4GDU0</accession>
<dbReference type="Pfam" id="PF07661">
    <property type="entry name" value="MORN_2"/>
    <property type="match status" value="1"/>
</dbReference>
<feature type="transmembrane region" description="Helical" evidence="1">
    <location>
        <begin position="12"/>
        <end position="32"/>
    </location>
</feature>
<keyword evidence="3" id="KW-1185">Reference proteome</keyword>
<keyword evidence="1" id="KW-0472">Membrane</keyword>
<proteinExistence type="predicted"/>
<evidence type="ECO:0000256" key="1">
    <source>
        <dbReference type="SAM" id="Phobius"/>
    </source>
</evidence>
<evidence type="ECO:0000313" key="2">
    <source>
        <dbReference type="EMBL" id="AWV99334.1"/>
    </source>
</evidence>
<dbReference type="Proteomes" id="UP000249873">
    <property type="component" value="Chromosome"/>
</dbReference>
<keyword evidence="1" id="KW-1133">Transmembrane helix</keyword>
<organism evidence="2 3">
    <name type="scientific">Arcticibacterium luteifluviistationis</name>
    <dbReference type="NCBI Taxonomy" id="1784714"/>
    <lineage>
        <taxon>Bacteria</taxon>
        <taxon>Pseudomonadati</taxon>
        <taxon>Bacteroidota</taxon>
        <taxon>Cytophagia</taxon>
        <taxon>Cytophagales</taxon>
        <taxon>Leadbetterellaceae</taxon>
        <taxon>Arcticibacterium</taxon>
    </lineage>
</organism>
<dbReference type="Gene3D" id="3.90.930.1">
    <property type="match status" value="1"/>
</dbReference>